<reference evidence="3" key="2">
    <citation type="submission" date="2020-07" db="EMBL/GenBank/DDBJ databases">
        <title>Genome of starter culture bacteria Kocuria salsicia reveals its technological properties and safety for usage in meat industry.</title>
        <authorList>
            <person name="Michael M."/>
            <person name="Konstantin K."/>
            <person name="Evgenii K."/>
            <person name="Galina S."/>
            <person name="Oksana K."/>
            <person name="Andrei L."/>
        </authorList>
    </citation>
    <scope>NUCLEOTIDE SEQUENCE [LARGE SCALE GENOMIC DNA]</scope>
    <source>
        <strain evidence="3">80</strain>
    </source>
</reference>
<dbReference type="RefSeq" id="WP_258924147.1">
    <property type="nucleotide sequence ID" value="NZ_CP059343.1"/>
</dbReference>
<feature type="domain" description="Transposase DDE" evidence="2">
    <location>
        <begin position="27"/>
        <end position="452"/>
    </location>
</feature>
<dbReference type="Proteomes" id="UP000216825">
    <property type="component" value="Chromosome"/>
</dbReference>
<organism evidence="3 4">
    <name type="scientific">Kocuria varians</name>
    <name type="common">Micrococcus varians</name>
    <dbReference type="NCBI Taxonomy" id="1272"/>
    <lineage>
        <taxon>Bacteria</taxon>
        <taxon>Bacillati</taxon>
        <taxon>Actinomycetota</taxon>
        <taxon>Actinomycetes</taxon>
        <taxon>Micrococcales</taxon>
        <taxon>Micrococcaceae</taxon>
        <taxon>Kocuria</taxon>
    </lineage>
</organism>
<keyword evidence="1" id="KW-0472">Membrane</keyword>
<evidence type="ECO:0000313" key="3">
    <source>
        <dbReference type="EMBL" id="QMS57675.1"/>
    </source>
</evidence>
<evidence type="ECO:0000259" key="2">
    <source>
        <dbReference type="Pfam" id="PF13701"/>
    </source>
</evidence>
<accession>A0A7D7L1I3</accession>
<feature type="transmembrane region" description="Helical" evidence="1">
    <location>
        <begin position="388"/>
        <end position="413"/>
    </location>
</feature>
<dbReference type="KEGG" id="kvr:CIB50_0002423"/>
<dbReference type="AlphaFoldDB" id="A0A7D7L1I3"/>
<keyword evidence="1" id="KW-1133">Transmembrane helix</keyword>
<dbReference type="NCBIfam" id="NF033539">
    <property type="entry name" value="transpos_IS1380"/>
    <property type="match status" value="1"/>
</dbReference>
<evidence type="ECO:0000256" key="1">
    <source>
        <dbReference type="SAM" id="Phobius"/>
    </source>
</evidence>
<proteinExistence type="predicted"/>
<dbReference type="InterPro" id="IPR025668">
    <property type="entry name" value="Tnp_DDE_dom"/>
</dbReference>
<name>A0A7D7L1I3_KOCVA</name>
<protein>
    <recommendedName>
        <fullName evidence="2">Transposase DDE domain-containing protein</fullName>
    </recommendedName>
</protein>
<keyword evidence="1" id="KW-0812">Transmembrane</keyword>
<dbReference type="InterPro" id="IPR047960">
    <property type="entry name" value="Transpos_IS1380"/>
</dbReference>
<keyword evidence="4" id="KW-1185">Reference proteome</keyword>
<sequence length="462" mass="50621">MLVVYATQNPQKKDTSQVQSSHVLTPVFDEPNLASHTGLTLIDKIATSTGLYTRLKTLTVGANPVPKFRTIITGMLTGADSIDDLHLIRTTGHQRILGAVRAPSTVGSFLRAFTHGHVMGLHAAFTSLVQAVLGQVPGLLGEGTVYLDLDDTVKETHGYQKQGAAYGYNKIKGLNALLAVISTDTSSPIPVAGTLRRGNVRSGQGCGWLTSRVLPWISRTLGDRDVLVRADAAFYRHELLAACLRHGARFSITIPQWKNVQAAISRIPEGDWIPIVYPHAVPDPDTGELISDAAVAEIPFTAFVSHRKNEHIRCRLIVRRVKRLSDAPEGQGGLFQVYRYHAFVTNSDLNTIDADRVHRKHAIVEQVISEVKSGPLRHLPSGRQHANAAWLVCALIAFVISRVIAVTAGMPVARMSTVIRKIIAVPSRLASRSRRVVVHLPRGWPWADSWLRVWRFATTPPG</sequence>
<gene>
    <name evidence="3" type="ORF">CIB50_0002423</name>
</gene>
<reference evidence="3" key="1">
    <citation type="submission" date="2017-08" db="EMBL/GenBank/DDBJ databases">
        <authorList>
            <person name="Minaev M."/>
            <person name="Kurbakov K.A."/>
            <person name="Solodovnikova G.I."/>
            <person name="Kuznetsova O.A."/>
            <person name="Lisitsyn A.B."/>
        </authorList>
    </citation>
    <scope>NUCLEOTIDE SEQUENCE</scope>
    <source>
        <strain evidence="3">80</strain>
    </source>
</reference>
<dbReference type="Pfam" id="PF13701">
    <property type="entry name" value="DDE_Tnp_1_4"/>
    <property type="match status" value="1"/>
</dbReference>
<evidence type="ECO:0000313" key="4">
    <source>
        <dbReference type="Proteomes" id="UP000216825"/>
    </source>
</evidence>
<dbReference type="EMBL" id="CP059343">
    <property type="protein sequence ID" value="QMS57675.1"/>
    <property type="molecule type" value="Genomic_DNA"/>
</dbReference>